<evidence type="ECO:0000256" key="4">
    <source>
        <dbReference type="ARBA" id="ARBA00023136"/>
    </source>
</evidence>
<dbReference type="RefSeq" id="WP_015940444.1">
    <property type="nucleotide sequence ID" value="NC_011831.1"/>
</dbReference>
<dbReference type="HOGENOM" id="CLU_1140981_0_0_0"/>
<evidence type="ECO:0000256" key="5">
    <source>
        <dbReference type="SAM" id="Phobius"/>
    </source>
</evidence>
<proteinExistence type="predicted"/>
<sequence>MLTDIWTVMRKELKEISNIRERIGLISILFLIASFGILLPWQMGRSWIESPITLIYWAWLPLFLVITVVADSFAGERERHTLETLLASRLPDQAILFGKLLAALTYGVGLTWISLLVGLITINLGHSPGSLIFYPPDVAFAVLSISLLSGGLAAGAGVLVSLRVKTVQQATQLLSIAVMVLIFLPTFGLQMLPAAWQERLLKSVANWDVTQTVLTVIVILIIIDSILIGAAMRRFQRTRLISE</sequence>
<keyword evidence="4 5" id="KW-0472">Membrane</keyword>
<protein>
    <submittedName>
        <fullName evidence="7">ABC-2 type transporter</fullName>
    </submittedName>
</protein>
<reference evidence="7" key="1">
    <citation type="submission" date="2008-12" db="EMBL/GenBank/DDBJ databases">
        <title>Complete sequence of Chloroflexus aggregans DSM 9485.</title>
        <authorList>
            <consortium name="US DOE Joint Genome Institute"/>
            <person name="Lucas S."/>
            <person name="Copeland A."/>
            <person name="Lapidus A."/>
            <person name="Glavina del Rio T."/>
            <person name="Dalin E."/>
            <person name="Tice H."/>
            <person name="Pitluck S."/>
            <person name="Foster B."/>
            <person name="Larimer F."/>
            <person name="Land M."/>
            <person name="Hauser L."/>
            <person name="Kyrpides N."/>
            <person name="Mikhailova N."/>
            <person name="Bryant D."/>
            <person name="Richardson P."/>
        </authorList>
    </citation>
    <scope>NUCLEOTIDE SEQUENCE</scope>
    <source>
        <strain evidence="7">DSM 9485</strain>
    </source>
</reference>
<feature type="domain" description="ABC-2 type transporter transmembrane" evidence="6">
    <location>
        <begin position="5"/>
        <end position="196"/>
    </location>
</feature>
<dbReference type="KEGG" id="cag:Cagg_1684"/>
<evidence type="ECO:0000256" key="1">
    <source>
        <dbReference type="ARBA" id="ARBA00004141"/>
    </source>
</evidence>
<feature type="transmembrane region" description="Helical" evidence="5">
    <location>
        <begin position="23"/>
        <end position="42"/>
    </location>
</feature>
<dbReference type="Pfam" id="PF01061">
    <property type="entry name" value="ABC2_membrane"/>
    <property type="match status" value="1"/>
</dbReference>
<dbReference type="GO" id="GO:0016020">
    <property type="term" value="C:membrane"/>
    <property type="evidence" value="ECO:0007669"/>
    <property type="project" value="UniProtKB-SubCell"/>
</dbReference>
<evidence type="ECO:0000259" key="6">
    <source>
        <dbReference type="Pfam" id="PF01061"/>
    </source>
</evidence>
<dbReference type="PANTHER" id="PTHR43471">
    <property type="entry name" value="ABC TRANSPORTER PERMEASE"/>
    <property type="match status" value="1"/>
</dbReference>
<dbReference type="Proteomes" id="UP000002508">
    <property type="component" value="Chromosome"/>
</dbReference>
<dbReference type="EMBL" id="CP001337">
    <property type="protein sequence ID" value="ACL24585.1"/>
    <property type="molecule type" value="Genomic_DNA"/>
</dbReference>
<feature type="transmembrane region" description="Helical" evidence="5">
    <location>
        <begin position="173"/>
        <end position="192"/>
    </location>
</feature>
<evidence type="ECO:0000313" key="8">
    <source>
        <dbReference type="Proteomes" id="UP000002508"/>
    </source>
</evidence>
<accession>B8GA70</accession>
<evidence type="ECO:0000256" key="2">
    <source>
        <dbReference type="ARBA" id="ARBA00022692"/>
    </source>
</evidence>
<organism evidence="7 8">
    <name type="scientific">Chloroflexus aggregans (strain MD-66 / DSM 9485)</name>
    <dbReference type="NCBI Taxonomy" id="326427"/>
    <lineage>
        <taxon>Bacteria</taxon>
        <taxon>Bacillati</taxon>
        <taxon>Chloroflexota</taxon>
        <taxon>Chloroflexia</taxon>
        <taxon>Chloroflexales</taxon>
        <taxon>Chloroflexineae</taxon>
        <taxon>Chloroflexaceae</taxon>
        <taxon>Chloroflexus</taxon>
    </lineage>
</organism>
<gene>
    <name evidence="7" type="ordered locus">Cagg_1684</name>
</gene>
<feature type="transmembrane region" description="Helical" evidence="5">
    <location>
        <begin position="212"/>
        <end position="232"/>
    </location>
</feature>
<dbReference type="InterPro" id="IPR013525">
    <property type="entry name" value="ABC2_TM"/>
</dbReference>
<dbReference type="STRING" id="326427.Cagg_1684"/>
<dbReference type="AlphaFoldDB" id="B8GA70"/>
<feature type="transmembrane region" description="Helical" evidence="5">
    <location>
        <begin position="54"/>
        <end position="74"/>
    </location>
</feature>
<keyword evidence="3 5" id="KW-1133">Transmembrane helix</keyword>
<comment type="subcellular location">
    <subcellularLocation>
        <location evidence="1">Membrane</location>
        <topology evidence="1">Multi-pass membrane protein</topology>
    </subcellularLocation>
</comment>
<name>B8GA70_CHLAD</name>
<keyword evidence="8" id="KW-1185">Reference proteome</keyword>
<dbReference type="OrthoDB" id="157137at2"/>
<keyword evidence="2 5" id="KW-0812">Transmembrane</keyword>
<feature type="transmembrane region" description="Helical" evidence="5">
    <location>
        <begin position="95"/>
        <end position="120"/>
    </location>
</feature>
<dbReference type="eggNOG" id="COG1668">
    <property type="taxonomic scope" value="Bacteria"/>
</dbReference>
<evidence type="ECO:0000313" key="7">
    <source>
        <dbReference type="EMBL" id="ACL24585.1"/>
    </source>
</evidence>
<feature type="transmembrane region" description="Helical" evidence="5">
    <location>
        <begin position="140"/>
        <end position="161"/>
    </location>
</feature>
<dbReference type="GO" id="GO:0140359">
    <property type="term" value="F:ABC-type transporter activity"/>
    <property type="evidence" value="ECO:0007669"/>
    <property type="project" value="InterPro"/>
</dbReference>
<evidence type="ECO:0000256" key="3">
    <source>
        <dbReference type="ARBA" id="ARBA00022989"/>
    </source>
</evidence>